<reference evidence="1 2" key="1">
    <citation type="journal article" date="2014" name="Nat. Genet.">
        <title>Genome and transcriptome of the porcine whipworm Trichuris suis.</title>
        <authorList>
            <person name="Jex A.R."/>
            <person name="Nejsum P."/>
            <person name="Schwarz E.M."/>
            <person name="Hu L."/>
            <person name="Young N.D."/>
            <person name="Hall R.S."/>
            <person name="Korhonen P.K."/>
            <person name="Liao S."/>
            <person name="Thamsborg S."/>
            <person name="Xia J."/>
            <person name="Xu P."/>
            <person name="Wang S."/>
            <person name="Scheerlinck J.P."/>
            <person name="Hofmann A."/>
            <person name="Sternberg P.W."/>
            <person name="Wang J."/>
            <person name="Gasser R.B."/>
        </authorList>
    </citation>
    <scope>NUCLEOTIDE SEQUENCE [LARGE SCALE GENOMIC DNA]</scope>
    <source>
        <strain evidence="1">DCEP-RM93M</strain>
    </source>
</reference>
<evidence type="ECO:0000313" key="1">
    <source>
        <dbReference type="EMBL" id="KFD49673.1"/>
    </source>
</evidence>
<keyword evidence="2" id="KW-1185">Reference proteome</keyword>
<accession>A0A085LXH7</accession>
<sequence length="120" mass="13640">MKSGRVQSGSPYRYNRPRLEYANNPGIIIQIAQSMMNEMGKTLSQIITHKVRHMHLPEKHKNLGRISMTFTNLHVTEITPPRIEIHPSPHTPYQITASMQGSPRITRELVPGKSRFVGDA</sequence>
<dbReference type="AlphaFoldDB" id="A0A085LXH7"/>
<dbReference type="Gene3D" id="3.15.10.10">
    <property type="entry name" value="Bactericidal permeability-increasing protein, domain 1"/>
    <property type="match status" value="1"/>
</dbReference>
<organism evidence="1 2">
    <name type="scientific">Trichuris suis</name>
    <name type="common">pig whipworm</name>
    <dbReference type="NCBI Taxonomy" id="68888"/>
    <lineage>
        <taxon>Eukaryota</taxon>
        <taxon>Metazoa</taxon>
        <taxon>Ecdysozoa</taxon>
        <taxon>Nematoda</taxon>
        <taxon>Enoplea</taxon>
        <taxon>Dorylaimia</taxon>
        <taxon>Trichinellida</taxon>
        <taxon>Trichuridae</taxon>
        <taxon>Trichuris</taxon>
    </lineage>
</organism>
<dbReference type="InterPro" id="IPR017943">
    <property type="entry name" value="Bactericidal_perm-incr_a/b_dom"/>
</dbReference>
<gene>
    <name evidence="1" type="ORF">M513_09505</name>
</gene>
<protein>
    <submittedName>
        <fullName evidence="1">Uncharacterized protein</fullName>
    </submittedName>
</protein>
<dbReference type="SUPFAM" id="SSF55394">
    <property type="entry name" value="Bactericidal permeability-increasing protein, BPI"/>
    <property type="match status" value="1"/>
</dbReference>
<proteinExistence type="predicted"/>
<dbReference type="Proteomes" id="UP000030764">
    <property type="component" value="Unassembled WGS sequence"/>
</dbReference>
<dbReference type="GO" id="GO:0008289">
    <property type="term" value="F:lipid binding"/>
    <property type="evidence" value="ECO:0007669"/>
    <property type="project" value="InterPro"/>
</dbReference>
<name>A0A085LXH7_9BILA</name>
<evidence type="ECO:0000313" key="2">
    <source>
        <dbReference type="Proteomes" id="UP000030764"/>
    </source>
</evidence>
<dbReference type="EMBL" id="KL363266">
    <property type="protein sequence ID" value="KFD49673.1"/>
    <property type="molecule type" value="Genomic_DNA"/>
</dbReference>